<name>A0A974NTE6_9SPHN</name>
<organism evidence="1 2">
    <name type="scientific">Sphingomonas aliaeris</name>
    <dbReference type="NCBI Taxonomy" id="2759526"/>
    <lineage>
        <taxon>Bacteria</taxon>
        <taxon>Pseudomonadati</taxon>
        <taxon>Pseudomonadota</taxon>
        <taxon>Alphaproteobacteria</taxon>
        <taxon>Sphingomonadales</taxon>
        <taxon>Sphingomonadaceae</taxon>
        <taxon>Sphingomonas</taxon>
    </lineage>
</organism>
<accession>A0A974NTE6</accession>
<proteinExistence type="predicted"/>
<dbReference type="InterPro" id="IPR013078">
    <property type="entry name" value="His_Pase_superF_clade-1"/>
</dbReference>
<dbReference type="Pfam" id="PF00300">
    <property type="entry name" value="His_Phos_1"/>
    <property type="match status" value="1"/>
</dbReference>
<evidence type="ECO:0000313" key="1">
    <source>
        <dbReference type="EMBL" id="QQV76655.1"/>
    </source>
</evidence>
<keyword evidence="2" id="KW-1185">Reference proteome</keyword>
<dbReference type="InterPro" id="IPR050275">
    <property type="entry name" value="PGM_Phosphatase"/>
</dbReference>
<dbReference type="EMBL" id="CP061035">
    <property type="protein sequence ID" value="QQV76655.1"/>
    <property type="molecule type" value="Genomic_DNA"/>
</dbReference>
<reference evidence="2" key="1">
    <citation type="submission" date="2020-09" db="EMBL/GenBank/DDBJ databases">
        <title>Sphingomonas sp., a new species isolated from pork steak.</title>
        <authorList>
            <person name="Heidler von Heilborn D."/>
        </authorList>
    </citation>
    <scope>NUCLEOTIDE SEQUENCE [LARGE SCALE GENOMIC DNA]</scope>
</reference>
<dbReference type="PANTHER" id="PTHR48100">
    <property type="entry name" value="BROAD-SPECIFICITY PHOSPHATASE YOR283W-RELATED"/>
    <property type="match status" value="1"/>
</dbReference>
<dbReference type="PANTHER" id="PTHR48100:SF1">
    <property type="entry name" value="HISTIDINE PHOSPHATASE FAMILY PROTEIN-RELATED"/>
    <property type="match status" value="1"/>
</dbReference>
<dbReference type="GO" id="GO:0016791">
    <property type="term" value="F:phosphatase activity"/>
    <property type="evidence" value="ECO:0007669"/>
    <property type="project" value="TreeGrafter"/>
</dbReference>
<dbReference type="AlphaFoldDB" id="A0A974NTE6"/>
<protein>
    <submittedName>
        <fullName evidence="1">Histidine phosphatase family protein</fullName>
    </submittedName>
</protein>
<dbReference type="InterPro" id="IPR029033">
    <property type="entry name" value="His_PPase_superfam"/>
</dbReference>
<dbReference type="KEGG" id="sari:H5J25_14630"/>
<dbReference type="SMART" id="SM00855">
    <property type="entry name" value="PGAM"/>
    <property type="match status" value="1"/>
</dbReference>
<sequence>MSVSILLIRHAPHGQLGETLSGRTPGVLLGEVGLVLADRLAERLSGHAIDRVQASPLDRTMQTARPIAQACGCAVEPVEALNEVDFGDWSGHTFAELSRDPLWSRWNHVRSQVTPPGGEPMADAQSRIVSHMQETAQANDGATIAMVTHCDMIRAAVARVLGLSLDNLLRFDVDPGSITHVVIDESGARLAGLNERPAL</sequence>
<dbReference type="SUPFAM" id="SSF53254">
    <property type="entry name" value="Phosphoglycerate mutase-like"/>
    <property type="match status" value="1"/>
</dbReference>
<dbReference type="Gene3D" id="3.40.50.1240">
    <property type="entry name" value="Phosphoglycerate mutase-like"/>
    <property type="match status" value="1"/>
</dbReference>
<dbReference type="Proteomes" id="UP000595894">
    <property type="component" value="Chromosome"/>
</dbReference>
<dbReference type="GO" id="GO:0005737">
    <property type="term" value="C:cytoplasm"/>
    <property type="evidence" value="ECO:0007669"/>
    <property type="project" value="TreeGrafter"/>
</dbReference>
<gene>
    <name evidence="1" type="ORF">H5J25_14630</name>
</gene>
<evidence type="ECO:0000313" key="2">
    <source>
        <dbReference type="Proteomes" id="UP000595894"/>
    </source>
</evidence>
<dbReference type="CDD" id="cd07067">
    <property type="entry name" value="HP_PGM_like"/>
    <property type="match status" value="1"/>
</dbReference>